<comment type="subcellular location">
    <subcellularLocation>
        <location evidence="1">Cell membrane</location>
        <topology evidence="1">Multi-pass membrane protein</topology>
    </subcellularLocation>
</comment>
<keyword evidence="9" id="KW-0807">Transducer</keyword>
<proteinExistence type="predicted"/>
<dbReference type="Proteomes" id="UP000784294">
    <property type="component" value="Unassembled WGS sequence"/>
</dbReference>
<feature type="transmembrane region" description="Helical" evidence="11">
    <location>
        <begin position="172"/>
        <end position="196"/>
    </location>
</feature>
<evidence type="ECO:0000256" key="5">
    <source>
        <dbReference type="ARBA" id="ARBA00023040"/>
    </source>
</evidence>
<accession>A0A3S5CMM6</accession>
<keyword evidence="8" id="KW-0325">Glycoprotein</keyword>
<feature type="compositionally biased region" description="Pro residues" evidence="10">
    <location>
        <begin position="455"/>
        <end position="470"/>
    </location>
</feature>
<feature type="region of interest" description="Disordered" evidence="10">
    <location>
        <begin position="539"/>
        <end position="596"/>
    </location>
</feature>
<dbReference type="GO" id="GO:0005886">
    <property type="term" value="C:plasma membrane"/>
    <property type="evidence" value="ECO:0007669"/>
    <property type="project" value="UniProtKB-SubCell"/>
</dbReference>
<dbReference type="PANTHER" id="PTHR24246">
    <property type="entry name" value="OLFACTORY RECEPTOR AND ADENOSINE RECEPTOR"/>
    <property type="match status" value="1"/>
</dbReference>
<keyword evidence="3 11" id="KW-0812">Transmembrane</keyword>
<dbReference type="AlphaFoldDB" id="A0A3S5CMM6"/>
<feature type="transmembrane region" description="Helical" evidence="11">
    <location>
        <begin position="264"/>
        <end position="296"/>
    </location>
</feature>
<dbReference type="InterPro" id="IPR017452">
    <property type="entry name" value="GPCR_Rhodpsn_7TM"/>
</dbReference>
<feature type="transmembrane region" description="Helical" evidence="11">
    <location>
        <begin position="81"/>
        <end position="102"/>
    </location>
</feature>
<evidence type="ECO:0000313" key="13">
    <source>
        <dbReference type="EMBL" id="VEL33376.1"/>
    </source>
</evidence>
<feature type="region of interest" description="Disordered" evidence="10">
    <location>
        <begin position="433"/>
        <end position="492"/>
    </location>
</feature>
<keyword evidence="5" id="KW-0297">G-protein coupled receptor</keyword>
<comment type="caution">
    <text evidence="13">The sequence shown here is derived from an EMBL/GenBank/DDBJ whole genome shotgun (WGS) entry which is preliminary data.</text>
</comment>
<keyword evidence="6 11" id="KW-0472">Membrane</keyword>
<protein>
    <recommendedName>
        <fullName evidence="12">G-protein coupled receptors family 1 profile domain-containing protein</fullName>
    </recommendedName>
</protein>
<name>A0A3S5CMM6_9PLAT</name>
<keyword evidence="14" id="KW-1185">Reference proteome</keyword>
<organism evidence="13 14">
    <name type="scientific">Protopolystoma xenopodis</name>
    <dbReference type="NCBI Taxonomy" id="117903"/>
    <lineage>
        <taxon>Eukaryota</taxon>
        <taxon>Metazoa</taxon>
        <taxon>Spiralia</taxon>
        <taxon>Lophotrochozoa</taxon>
        <taxon>Platyhelminthes</taxon>
        <taxon>Monogenea</taxon>
        <taxon>Polyopisthocotylea</taxon>
        <taxon>Polystomatidea</taxon>
        <taxon>Polystomatidae</taxon>
        <taxon>Protopolystoma</taxon>
    </lineage>
</organism>
<evidence type="ECO:0000256" key="7">
    <source>
        <dbReference type="ARBA" id="ARBA00023170"/>
    </source>
</evidence>
<evidence type="ECO:0000256" key="9">
    <source>
        <dbReference type="ARBA" id="ARBA00023224"/>
    </source>
</evidence>
<dbReference type="OrthoDB" id="6240264at2759"/>
<evidence type="ECO:0000256" key="3">
    <source>
        <dbReference type="ARBA" id="ARBA00022692"/>
    </source>
</evidence>
<feature type="compositionally biased region" description="Low complexity" evidence="10">
    <location>
        <begin position="433"/>
        <end position="454"/>
    </location>
</feature>
<evidence type="ECO:0000256" key="8">
    <source>
        <dbReference type="ARBA" id="ARBA00023180"/>
    </source>
</evidence>
<evidence type="ECO:0000256" key="6">
    <source>
        <dbReference type="ARBA" id="ARBA00023136"/>
    </source>
</evidence>
<feature type="transmembrane region" description="Helical" evidence="11">
    <location>
        <begin position="49"/>
        <end position="69"/>
    </location>
</feature>
<feature type="transmembrane region" description="Helical" evidence="11">
    <location>
        <begin position="133"/>
        <end position="151"/>
    </location>
</feature>
<feature type="compositionally biased region" description="Low complexity" evidence="10">
    <location>
        <begin position="475"/>
        <end position="492"/>
    </location>
</feature>
<keyword evidence="4 11" id="KW-1133">Transmembrane helix</keyword>
<evidence type="ECO:0000313" key="14">
    <source>
        <dbReference type="Proteomes" id="UP000784294"/>
    </source>
</evidence>
<keyword evidence="7" id="KW-0675">Receptor</keyword>
<keyword evidence="2" id="KW-1003">Cell membrane</keyword>
<dbReference type="Gene3D" id="1.20.1070.10">
    <property type="entry name" value="Rhodopsin 7-helix transmembrane proteins"/>
    <property type="match status" value="1"/>
</dbReference>
<dbReference type="InterPro" id="IPR000276">
    <property type="entry name" value="GPCR_Rhodpsn"/>
</dbReference>
<feature type="compositionally biased region" description="Polar residues" evidence="10">
    <location>
        <begin position="562"/>
        <end position="581"/>
    </location>
</feature>
<reference evidence="13" key="1">
    <citation type="submission" date="2018-11" db="EMBL/GenBank/DDBJ databases">
        <authorList>
            <consortium name="Pathogen Informatics"/>
        </authorList>
    </citation>
    <scope>NUCLEOTIDE SEQUENCE</scope>
</reference>
<gene>
    <name evidence="13" type="ORF">PXEA_LOCUS26816</name>
</gene>
<sequence>MANEDPQWPYLDSPWDLLRDCFHIRKLENEHTDWTACILSRILGVLSAYIFPVIGLLGLLVNCLTAFIFLRCFRTPTRQMIYLACLAVSDGLTILLFGWLWVFPAKGIPYATDGKTYFFTFYSGWTECRIHRWAYSFTSCLGNNIFLLTTLDRCMSIYLPLKFSRLPQKRAWQMLLAITLVSGVMMLPFGISTGLYPTQGNKVICWLTEDQTFLQLYHVLFANAGFLQTVLIIAFNLALLIRLRQNALLRKQLTCKFTTGRKEVSASILLLLLSTIVVICALPQTVAYMFAFIYQTALPHDTGSMLTRLAYNISDIGWNLLFLQYTANFFLYLSRMPNFRLATLRLITCRCGQALQRRLEEHYYSSRPAGKTQTTNMFQVGSKRALVVRSLTEQVKRCQHGRYSQNGPGRICYQDETMVDVWPASPRFHNGPTSLPTHSFFSHSPSPAISLPQSSPSPPPSSPHLPPPPSLMRISASPPALSSPSSLPSPSPLMKLQLRLQLPPLSLTAQSSSSPVPTPQLMKLPRYPPSPPTIGHSLSTYSHSPRSFGGSIDKTQPHWGNRKTSNSQQHVVTFSPPTSRGTRVGESLPDDEVTRF</sequence>
<dbReference type="Pfam" id="PF00001">
    <property type="entry name" value="7tm_1"/>
    <property type="match status" value="1"/>
</dbReference>
<dbReference type="EMBL" id="CAAALY010245681">
    <property type="protein sequence ID" value="VEL33376.1"/>
    <property type="molecule type" value="Genomic_DNA"/>
</dbReference>
<evidence type="ECO:0000259" key="12">
    <source>
        <dbReference type="PROSITE" id="PS50262"/>
    </source>
</evidence>
<evidence type="ECO:0000256" key="10">
    <source>
        <dbReference type="SAM" id="MobiDB-lite"/>
    </source>
</evidence>
<evidence type="ECO:0000256" key="11">
    <source>
        <dbReference type="SAM" id="Phobius"/>
    </source>
</evidence>
<dbReference type="SUPFAM" id="SSF81321">
    <property type="entry name" value="Family A G protein-coupled receptor-like"/>
    <property type="match status" value="1"/>
</dbReference>
<feature type="transmembrane region" description="Helical" evidence="11">
    <location>
        <begin position="216"/>
        <end position="243"/>
    </location>
</feature>
<dbReference type="PANTHER" id="PTHR24246:SF27">
    <property type="entry name" value="ADENOSINE RECEPTOR, ISOFORM A"/>
    <property type="match status" value="1"/>
</dbReference>
<evidence type="ECO:0000256" key="2">
    <source>
        <dbReference type="ARBA" id="ARBA00022475"/>
    </source>
</evidence>
<evidence type="ECO:0000256" key="4">
    <source>
        <dbReference type="ARBA" id="ARBA00022989"/>
    </source>
</evidence>
<feature type="domain" description="G-protein coupled receptors family 1 profile" evidence="12">
    <location>
        <begin position="61"/>
        <end position="332"/>
    </location>
</feature>
<dbReference type="GO" id="GO:0004930">
    <property type="term" value="F:G protein-coupled receptor activity"/>
    <property type="evidence" value="ECO:0007669"/>
    <property type="project" value="UniProtKB-KW"/>
</dbReference>
<evidence type="ECO:0000256" key="1">
    <source>
        <dbReference type="ARBA" id="ARBA00004651"/>
    </source>
</evidence>
<dbReference type="PROSITE" id="PS50262">
    <property type="entry name" value="G_PROTEIN_RECEP_F1_2"/>
    <property type="match status" value="1"/>
</dbReference>